<sequence>MESIPKELVRNMTALVSPIFRRIRTIKTFYNFTPEFNTVNLDYPVPYWTPYGTVDTKQHGELLVQDERIDIALKYSLACHDCFEEILPKFFNLISDV</sequence>
<dbReference type="Proteomes" id="UP000887116">
    <property type="component" value="Unassembled WGS sequence"/>
</dbReference>
<dbReference type="AlphaFoldDB" id="A0A8X6FYE1"/>
<keyword evidence="2" id="KW-1185">Reference proteome</keyword>
<dbReference type="EMBL" id="BMAO01030733">
    <property type="protein sequence ID" value="GFQ70003.1"/>
    <property type="molecule type" value="Genomic_DNA"/>
</dbReference>
<organism evidence="1 2">
    <name type="scientific">Trichonephila clavata</name>
    <name type="common">Joro spider</name>
    <name type="synonym">Nephila clavata</name>
    <dbReference type="NCBI Taxonomy" id="2740835"/>
    <lineage>
        <taxon>Eukaryota</taxon>
        <taxon>Metazoa</taxon>
        <taxon>Ecdysozoa</taxon>
        <taxon>Arthropoda</taxon>
        <taxon>Chelicerata</taxon>
        <taxon>Arachnida</taxon>
        <taxon>Araneae</taxon>
        <taxon>Araneomorphae</taxon>
        <taxon>Entelegynae</taxon>
        <taxon>Araneoidea</taxon>
        <taxon>Nephilidae</taxon>
        <taxon>Trichonephila</taxon>
    </lineage>
</organism>
<protein>
    <submittedName>
        <fullName evidence="1">Uncharacterized protein</fullName>
    </submittedName>
</protein>
<name>A0A8X6FYE1_TRICU</name>
<reference evidence="1" key="1">
    <citation type="submission" date="2020-07" db="EMBL/GenBank/DDBJ databases">
        <title>Multicomponent nature underlies the extraordinary mechanical properties of spider dragline silk.</title>
        <authorList>
            <person name="Kono N."/>
            <person name="Nakamura H."/>
            <person name="Mori M."/>
            <person name="Yoshida Y."/>
            <person name="Ohtoshi R."/>
            <person name="Malay A.D."/>
            <person name="Moran D.A.P."/>
            <person name="Tomita M."/>
            <person name="Numata K."/>
            <person name="Arakawa K."/>
        </authorList>
    </citation>
    <scope>NUCLEOTIDE SEQUENCE</scope>
</reference>
<accession>A0A8X6FYE1</accession>
<gene>
    <name evidence="1" type="ORF">TNCT_307371</name>
</gene>
<dbReference type="OrthoDB" id="10421956at2759"/>
<comment type="caution">
    <text evidence="1">The sequence shown here is derived from an EMBL/GenBank/DDBJ whole genome shotgun (WGS) entry which is preliminary data.</text>
</comment>
<proteinExistence type="predicted"/>
<evidence type="ECO:0000313" key="1">
    <source>
        <dbReference type="EMBL" id="GFQ70003.1"/>
    </source>
</evidence>
<evidence type="ECO:0000313" key="2">
    <source>
        <dbReference type="Proteomes" id="UP000887116"/>
    </source>
</evidence>